<evidence type="ECO:0000313" key="1">
    <source>
        <dbReference type="EMBL" id="MBW4709957.1"/>
    </source>
</evidence>
<comment type="caution">
    <text evidence="1">The sequence shown here is derived from an EMBL/GenBank/DDBJ whole genome shotgun (WGS) entry which is preliminary data.</text>
</comment>
<name>A0A9X1FYG5_9RHOB</name>
<sequence length="49" mass="5332">MTLKNSKVETEAQATPAKKAVLTHLGSASELTRGGFYHDEDNDGVRKTK</sequence>
<accession>A0A9X1FYG5</accession>
<keyword evidence="2" id="KW-1185">Reference proteome</keyword>
<organism evidence="1 2">
    <name type="scientific">Roseobacter insulae</name>
    <dbReference type="NCBI Taxonomy" id="2859783"/>
    <lineage>
        <taxon>Bacteria</taxon>
        <taxon>Pseudomonadati</taxon>
        <taxon>Pseudomonadota</taxon>
        <taxon>Alphaproteobacteria</taxon>
        <taxon>Rhodobacterales</taxon>
        <taxon>Roseobacteraceae</taxon>
        <taxon>Roseobacter</taxon>
    </lineage>
</organism>
<dbReference type="RefSeq" id="WP_219506041.1">
    <property type="nucleotide sequence ID" value="NZ_JAHXDN010000006.1"/>
</dbReference>
<dbReference type="Proteomes" id="UP001138661">
    <property type="component" value="Unassembled WGS sequence"/>
</dbReference>
<evidence type="ECO:0000313" key="2">
    <source>
        <dbReference type="Proteomes" id="UP001138661"/>
    </source>
</evidence>
<dbReference type="EMBL" id="JAHXDN010000006">
    <property type="protein sequence ID" value="MBW4709957.1"/>
    <property type="molecule type" value="Genomic_DNA"/>
</dbReference>
<reference evidence="1" key="1">
    <citation type="submission" date="2021-07" db="EMBL/GenBank/DDBJ databases">
        <title>Roseobacter insulae sp. nov., isolated from a tidal flat.</title>
        <authorList>
            <person name="Park S."/>
            <person name="Yoon J.-H."/>
        </authorList>
    </citation>
    <scope>NUCLEOTIDE SEQUENCE</scope>
    <source>
        <strain evidence="1">YSTF-M11</strain>
    </source>
</reference>
<dbReference type="AlphaFoldDB" id="A0A9X1FYG5"/>
<proteinExistence type="predicted"/>
<protein>
    <submittedName>
        <fullName evidence="1">Uncharacterized protein</fullName>
    </submittedName>
</protein>
<gene>
    <name evidence="1" type="ORF">KX928_19410</name>
</gene>